<dbReference type="eggNOG" id="ENOG5031EXF">
    <property type="taxonomic scope" value="Bacteria"/>
</dbReference>
<dbReference type="EMBL" id="LNYI01000058">
    <property type="protein sequence ID" value="KTD18617.1"/>
    <property type="molecule type" value="Genomic_DNA"/>
</dbReference>
<keyword evidence="1" id="KW-1133">Transmembrane helix</keyword>
<dbReference type="AlphaFoldDB" id="A0A0W0VG44"/>
<proteinExistence type="predicted"/>
<dbReference type="Proteomes" id="UP000054869">
    <property type="component" value="Unassembled WGS sequence"/>
</dbReference>
<keyword evidence="1" id="KW-0472">Membrane</keyword>
<comment type="caution">
    <text evidence="2">The sequence shown here is derived from an EMBL/GenBank/DDBJ whole genome shotgun (WGS) entry which is preliminary data.</text>
</comment>
<evidence type="ECO:0000313" key="3">
    <source>
        <dbReference type="Proteomes" id="UP000054869"/>
    </source>
</evidence>
<accession>A0A0W0VG44</accession>
<evidence type="ECO:0000313" key="2">
    <source>
        <dbReference type="EMBL" id="KTD18617.1"/>
    </source>
</evidence>
<evidence type="ECO:0000256" key="1">
    <source>
        <dbReference type="SAM" id="Phobius"/>
    </source>
</evidence>
<feature type="transmembrane region" description="Helical" evidence="1">
    <location>
        <begin position="272"/>
        <end position="292"/>
    </location>
</feature>
<dbReference type="PATRIC" id="fig|45067.4.peg.2585"/>
<keyword evidence="1" id="KW-0812">Transmembrane</keyword>
<name>A0A0W0VG44_9GAMM</name>
<dbReference type="OrthoDB" id="5638419at2"/>
<protein>
    <submittedName>
        <fullName evidence="2">Uncharacterized protein</fullName>
    </submittedName>
</protein>
<organism evidence="2 3">
    <name type="scientific">Legionella lansingensis</name>
    <dbReference type="NCBI Taxonomy" id="45067"/>
    <lineage>
        <taxon>Bacteria</taxon>
        <taxon>Pseudomonadati</taxon>
        <taxon>Pseudomonadota</taxon>
        <taxon>Gammaproteobacteria</taxon>
        <taxon>Legionellales</taxon>
        <taxon>Legionellaceae</taxon>
        <taxon>Legionella</taxon>
    </lineage>
</organism>
<dbReference type="RefSeq" id="WP_028374217.1">
    <property type="nucleotide sequence ID" value="NZ_CAAAJD010000050.1"/>
</dbReference>
<gene>
    <name evidence="2" type="ORF">Llan_2463</name>
</gene>
<sequence>MNPLLPLMQAQEALSLDEQLETGTVSDALHDAFFTLAKAFGLPSSSASQVSFSVDSDETALGILRLEDRFAEEVVIKIGTPNAKVCHMRLYADDQGHAHWHSLFAEMDENGDLKQITITDSRLKGGVGITAQKDIESNEFLKSYSDKIRFLAGAQQPIGIYICWIHCLANLASLAATGRVYQPKTASLGIELAKIIEEADNPQEKPIKHEQIITIETPPPSPLSVEKSSPEVLRNSSNPYQLFPPKVDSQIDEDPSIALIKNTRQSSLDFKATGATSLFMGASTMIIGGLSLTPLLPLSFPVSMGLIGIGLILALAGLALLIGNSLGKTTSKLPEPNEDSVLYI</sequence>
<feature type="transmembrane region" description="Helical" evidence="1">
    <location>
        <begin position="298"/>
        <end position="322"/>
    </location>
</feature>
<keyword evidence="3" id="KW-1185">Reference proteome</keyword>
<reference evidence="2 3" key="1">
    <citation type="submission" date="2015-11" db="EMBL/GenBank/DDBJ databases">
        <title>Genomic analysis of 38 Legionella species identifies large and diverse effector repertoires.</title>
        <authorList>
            <person name="Burstein D."/>
            <person name="Amaro F."/>
            <person name="Zusman T."/>
            <person name="Lifshitz Z."/>
            <person name="Cohen O."/>
            <person name="Gilbert J.A."/>
            <person name="Pupko T."/>
            <person name="Shuman H.A."/>
            <person name="Segal G."/>
        </authorList>
    </citation>
    <scope>NUCLEOTIDE SEQUENCE [LARGE SCALE GENOMIC DNA]</scope>
    <source>
        <strain evidence="2 3">ATCC 49751</strain>
    </source>
</reference>